<evidence type="ECO:0000256" key="7">
    <source>
        <dbReference type="SAM" id="Phobius"/>
    </source>
</evidence>
<gene>
    <name evidence="8" type="ORF">EI546_06000</name>
</gene>
<accession>A0A410G201</accession>
<dbReference type="RefSeq" id="WP_128249696.1">
    <property type="nucleotide sequence ID" value="NZ_CP034951.1"/>
</dbReference>
<feature type="transmembrane region" description="Helical" evidence="7">
    <location>
        <begin position="443"/>
        <end position="463"/>
    </location>
</feature>
<dbReference type="EMBL" id="CP034951">
    <property type="protein sequence ID" value="QAA81308.1"/>
    <property type="molecule type" value="Genomic_DNA"/>
</dbReference>
<organism evidence="8 9">
    <name type="scientific">Aequorivita ciconiae</name>
    <dbReference type="NCBI Taxonomy" id="2494375"/>
    <lineage>
        <taxon>Bacteria</taxon>
        <taxon>Pseudomonadati</taxon>
        <taxon>Bacteroidota</taxon>
        <taxon>Flavobacteriia</taxon>
        <taxon>Flavobacteriales</taxon>
        <taxon>Flavobacteriaceae</taxon>
        <taxon>Aequorivita</taxon>
    </lineage>
</organism>
<comment type="similarity">
    <text evidence="2">Belongs to the polysaccharide synthase family.</text>
</comment>
<evidence type="ECO:0000256" key="3">
    <source>
        <dbReference type="ARBA" id="ARBA00022475"/>
    </source>
</evidence>
<dbReference type="KEGG" id="aev:EI546_06000"/>
<evidence type="ECO:0000313" key="8">
    <source>
        <dbReference type="EMBL" id="QAA81308.1"/>
    </source>
</evidence>
<evidence type="ECO:0000313" key="9">
    <source>
        <dbReference type="Proteomes" id="UP000285517"/>
    </source>
</evidence>
<evidence type="ECO:0000256" key="6">
    <source>
        <dbReference type="ARBA" id="ARBA00023136"/>
    </source>
</evidence>
<keyword evidence="4 7" id="KW-0812">Transmembrane</keyword>
<dbReference type="Proteomes" id="UP000285517">
    <property type="component" value="Chromosome"/>
</dbReference>
<dbReference type="GO" id="GO:0005886">
    <property type="term" value="C:plasma membrane"/>
    <property type="evidence" value="ECO:0007669"/>
    <property type="project" value="UniProtKB-SubCell"/>
</dbReference>
<dbReference type="AlphaFoldDB" id="A0A410G201"/>
<name>A0A410G201_9FLAO</name>
<dbReference type="Pfam" id="PF13440">
    <property type="entry name" value="Polysacc_synt_3"/>
    <property type="match status" value="1"/>
</dbReference>
<feature type="transmembrane region" description="Helical" evidence="7">
    <location>
        <begin position="115"/>
        <end position="133"/>
    </location>
</feature>
<keyword evidence="3" id="KW-1003">Cell membrane</keyword>
<evidence type="ECO:0000256" key="2">
    <source>
        <dbReference type="ARBA" id="ARBA00007430"/>
    </source>
</evidence>
<feature type="transmembrane region" description="Helical" evidence="7">
    <location>
        <begin position="362"/>
        <end position="394"/>
    </location>
</feature>
<keyword evidence="6 7" id="KW-0472">Membrane</keyword>
<feature type="transmembrane region" description="Helical" evidence="7">
    <location>
        <begin position="41"/>
        <end position="58"/>
    </location>
</feature>
<reference evidence="8 9" key="1">
    <citation type="submission" date="2019-01" db="EMBL/GenBank/DDBJ databases">
        <title>Complete genome sequencing of Aequorivita sp. H23M31.</title>
        <authorList>
            <person name="Bae J.-W."/>
        </authorList>
    </citation>
    <scope>NUCLEOTIDE SEQUENCE [LARGE SCALE GENOMIC DNA]</scope>
    <source>
        <strain evidence="8 9">H23M31</strain>
    </source>
</reference>
<dbReference type="PANTHER" id="PTHR30250:SF10">
    <property type="entry name" value="LIPOPOLYSACCHARIDE BIOSYNTHESIS PROTEIN WZXC"/>
    <property type="match status" value="1"/>
</dbReference>
<feature type="transmembrane region" description="Helical" evidence="7">
    <location>
        <begin position="414"/>
        <end position="431"/>
    </location>
</feature>
<dbReference type="OrthoDB" id="9770347at2"/>
<evidence type="ECO:0000256" key="4">
    <source>
        <dbReference type="ARBA" id="ARBA00022692"/>
    </source>
</evidence>
<evidence type="ECO:0000256" key="5">
    <source>
        <dbReference type="ARBA" id="ARBA00022989"/>
    </source>
</evidence>
<feature type="transmembrane region" description="Helical" evidence="7">
    <location>
        <begin position="324"/>
        <end position="342"/>
    </location>
</feature>
<comment type="subcellular location">
    <subcellularLocation>
        <location evidence="1">Cell membrane</location>
        <topology evidence="1">Multi-pass membrane protein</topology>
    </subcellularLocation>
</comment>
<dbReference type="PANTHER" id="PTHR30250">
    <property type="entry name" value="PST FAMILY PREDICTED COLANIC ACID TRANSPORTER"/>
    <property type="match status" value="1"/>
</dbReference>
<dbReference type="InterPro" id="IPR050833">
    <property type="entry name" value="Poly_Biosynth_Transport"/>
</dbReference>
<keyword evidence="9" id="KW-1185">Reference proteome</keyword>
<feature type="transmembrane region" description="Helical" evidence="7">
    <location>
        <begin position="79"/>
        <end position="103"/>
    </location>
</feature>
<dbReference type="CDD" id="cd13127">
    <property type="entry name" value="MATE_tuaB_like"/>
    <property type="match status" value="1"/>
</dbReference>
<sequence length="479" mass="54471">MSIREKSILGIFWVFTQQFSNQAINFVVSIFLARILMPADFGLIGMITVFMALSQVLLNSGLTQSIIRQTNPTQIDYSTVFFFNMGASVILYITLFFSAGFVANFYSQPELVSIIRVYTLTLIINACGAVQFTRLTKQMDFKTQMMVTVPSLVISGLAGVTMAYMGFGVWALVYMSLLQTVLRTIQIWIKSKWMPSLEFNVERFKYHIGFSYKLGISGVLYTLYSNIYQIVIGKFFAPAQVGFYTRAASMRDLPVSNISNALSKVTYPLFAEIKDDNPRLKRVYKMMMQSIIFVLCPVMIYLIVVAEPLFRLLFTEKWLPAVPYFQILCISGILYPLHSYNLNILNVKGRSDLFLKLESIKIFLGVIVIIISIRYGIIALLWGQLLSSILALVINSYYSGNFINYKLFDQLNDIAPTLFLASIIGVAAWFLDSCLFVNFNDILRILVLALMGLLLYIVGSHLFKFEAYINIISLIKNRR</sequence>
<proteinExistence type="inferred from homology"/>
<feature type="transmembrane region" description="Helical" evidence="7">
    <location>
        <begin position="145"/>
        <end position="165"/>
    </location>
</feature>
<protein>
    <submittedName>
        <fullName evidence="8">Lipopolysaccharide biosynthesis protein</fullName>
    </submittedName>
</protein>
<feature type="transmembrane region" description="Helical" evidence="7">
    <location>
        <begin position="12"/>
        <end position="35"/>
    </location>
</feature>
<evidence type="ECO:0000256" key="1">
    <source>
        <dbReference type="ARBA" id="ARBA00004651"/>
    </source>
</evidence>
<feature type="transmembrane region" description="Helical" evidence="7">
    <location>
        <begin position="283"/>
        <end position="304"/>
    </location>
</feature>
<keyword evidence="5 7" id="KW-1133">Transmembrane helix</keyword>